<keyword evidence="4 7" id="KW-1133">Transmembrane helix</keyword>
<evidence type="ECO:0000313" key="9">
    <source>
        <dbReference type="EMBL" id="KAG2188145.1"/>
    </source>
</evidence>
<evidence type="ECO:0000256" key="6">
    <source>
        <dbReference type="SAM" id="MobiDB-lite"/>
    </source>
</evidence>
<feature type="transmembrane region" description="Helical" evidence="7">
    <location>
        <begin position="383"/>
        <end position="402"/>
    </location>
</feature>
<feature type="compositionally biased region" description="Basic and acidic residues" evidence="6">
    <location>
        <begin position="1"/>
        <end position="10"/>
    </location>
</feature>
<comment type="subcellular location">
    <subcellularLocation>
        <location evidence="1">Membrane</location>
        <topology evidence="1">Multi-pass membrane protein</topology>
    </subcellularLocation>
</comment>
<evidence type="ECO:0000256" key="3">
    <source>
        <dbReference type="ARBA" id="ARBA00022692"/>
    </source>
</evidence>
<feature type="transmembrane region" description="Helical" evidence="7">
    <location>
        <begin position="206"/>
        <end position="226"/>
    </location>
</feature>
<sequence>MAEKSLKGLEEAPVDNDEQTMDPAPDALAPSTTRASANLPYSAFTRGRKQIIVTIVALAGVASTLSANIYFPALNVIQEDFGVTAEMMNLTISLYMVFQGLSPSLWGSLADQWGRRPVYLCTMVIYLGANVGLALAPNYTALLILRMLQAFGSSSVIAIGAGCIGDIASPSERGTYLGIYSVGPMLGPIVGPIIGGVIAQQLGWRWIFWLLTIIAGALFFLVLFLLPETLRSLVGDGSGYANPTPTQWFHAKALRKDTPAPTKSGQKSRFLQPPQILQPLRYIFYPDVALCLFCNGIPYAVFYCILSSTSNLFAIIYGLDEQQIGFTYIANGVGCILGGLIIGKVLDRGFRLTAEEHGYDSSKLSRGALGPDFPIYQARLRNIWVPLFFFDAFIIIYGFLLWRDVSLAGVLVLQFFLGICVTSLFNLYQTLLIDLFPKSSASITASNNLVRCLLGAVSTAAIQPGINGIGVQYMFLTIGLISVAVTPGIFVMRKYGPIWRRDRMNQQAAALSTASEKIDTPQ</sequence>
<evidence type="ECO:0000256" key="5">
    <source>
        <dbReference type="ARBA" id="ARBA00023136"/>
    </source>
</evidence>
<feature type="region of interest" description="Disordered" evidence="6">
    <location>
        <begin position="1"/>
        <end position="33"/>
    </location>
</feature>
<reference evidence="9" key="1">
    <citation type="submission" date="2020-12" db="EMBL/GenBank/DDBJ databases">
        <title>Metabolic potential, ecology and presence of endohyphal bacteria is reflected in genomic diversity of Mucoromycotina.</title>
        <authorList>
            <person name="Muszewska A."/>
            <person name="Okrasinska A."/>
            <person name="Steczkiewicz K."/>
            <person name="Drgas O."/>
            <person name="Orlowska M."/>
            <person name="Perlinska-Lenart U."/>
            <person name="Aleksandrzak-Piekarczyk T."/>
            <person name="Szatraj K."/>
            <person name="Zielenkiewicz U."/>
            <person name="Pilsyk S."/>
            <person name="Malc E."/>
            <person name="Mieczkowski P."/>
            <person name="Kruszewska J.S."/>
            <person name="Biernat P."/>
            <person name="Pawlowska J."/>
        </authorList>
    </citation>
    <scope>NUCLEOTIDE SEQUENCE</scope>
    <source>
        <strain evidence="9">WA0000051536</strain>
    </source>
</reference>
<feature type="transmembrane region" description="Helical" evidence="7">
    <location>
        <begin position="118"/>
        <end position="137"/>
    </location>
</feature>
<dbReference type="SUPFAM" id="SSF103473">
    <property type="entry name" value="MFS general substrate transporter"/>
    <property type="match status" value="1"/>
</dbReference>
<keyword evidence="5 7" id="KW-0472">Membrane</keyword>
<feature type="transmembrane region" description="Helical" evidence="7">
    <location>
        <begin position="87"/>
        <end position="106"/>
    </location>
</feature>
<keyword evidence="2" id="KW-0813">Transport</keyword>
<feature type="transmembrane region" description="Helical" evidence="7">
    <location>
        <begin position="472"/>
        <end position="492"/>
    </location>
</feature>
<name>A0A8H7QA71_9FUNG</name>
<dbReference type="AlphaFoldDB" id="A0A8H7QA71"/>
<evidence type="ECO:0000256" key="4">
    <source>
        <dbReference type="ARBA" id="ARBA00022989"/>
    </source>
</evidence>
<feature type="transmembrane region" description="Helical" evidence="7">
    <location>
        <begin position="408"/>
        <end position="428"/>
    </location>
</feature>
<dbReference type="InterPro" id="IPR020846">
    <property type="entry name" value="MFS_dom"/>
</dbReference>
<keyword evidence="10" id="KW-1185">Reference proteome</keyword>
<dbReference type="OrthoDB" id="440553at2759"/>
<evidence type="ECO:0000256" key="1">
    <source>
        <dbReference type="ARBA" id="ARBA00004141"/>
    </source>
</evidence>
<dbReference type="EMBL" id="JAEPRA010000002">
    <property type="protein sequence ID" value="KAG2188145.1"/>
    <property type="molecule type" value="Genomic_DNA"/>
</dbReference>
<feature type="transmembrane region" description="Helical" evidence="7">
    <location>
        <begin position="300"/>
        <end position="319"/>
    </location>
</feature>
<feature type="transmembrane region" description="Helical" evidence="7">
    <location>
        <begin position="325"/>
        <end position="343"/>
    </location>
</feature>
<protein>
    <recommendedName>
        <fullName evidence="8">Major facilitator superfamily (MFS) profile domain-containing protein</fullName>
    </recommendedName>
</protein>
<feature type="domain" description="Major facilitator superfamily (MFS) profile" evidence="8">
    <location>
        <begin position="52"/>
        <end position="497"/>
    </location>
</feature>
<dbReference type="Gene3D" id="1.20.1250.20">
    <property type="entry name" value="MFS general substrate transporter like domains"/>
    <property type="match status" value="1"/>
</dbReference>
<dbReference type="InterPro" id="IPR036259">
    <property type="entry name" value="MFS_trans_sf"/>
</dbReference>
<evidence type="ECO:0000313" key="10">
    <source>
        <dbReference type="Proteomes" id="UP000612746"/>
    </source>
</evidence>
<dbReference type="GO" id="GO:0022857">
    <property type="term" value="F:transmembrane transporter activity"/>
    <property type="evidence" value="ECO:0007669"/>
    <property type="project" value="InterPro"/>
</dbReference>
<gene>
    <name evidence="9" type="ORF">INT44_000896</name>
</gene>
<dbReference type="PANTHER" id="PTHR23502">
    <property type="entry name" value="MAJOR FACILITATOR SUPERFAMILY"/>
    <property type="match status" value="1"/>
</dbReference>
<accession>A0A8H7QA71</accession>
<evidence type="ECO:0000256" key="2">
    <source>
        <dbReference type="ARBA" id="ARBA00022448"/>
    </source>
</evidence>
<comment type="caution">
    <text evidence="9">The sequence shown here is derived from an EMBL/GenBank/DDBJ whole genome shotgun (WGS) entry which is preliminary data.</text>
</comment>
<dbReference type="InterPro" id="IPR011701">
    <property type="entry name" value="MFS"/>
</dbReference>
<dbReference type="GO" id="GO:0005886">
    <property type="term" value="C:plasma membrane"/>
    <property type="evidence" value="ECO:0007669"/>
    <property type="project" value="TreeGrafter"/>
</dbReference>
<evidence type="ECO:0000256" key="7">
    <source>
        <dbReference type="SAM" id="Phobius"/>
    </source>
</evidence>
<organism evidence="9 10">
    <name type="scientific">Umbelopsis vinacea</name>
    <dbReference type="NCBI Taxonomy" id="44442"/>
    <lineage>
        <taxon>Eukaryota</taxon>
        <taxon>Fungi</taxon>
        <taxon>Fungi incertae sedis</taxon>
        <taxon>Mucoromycota</taxon>
        <taxon>Mucoromycotina</taxon>
        <taxon>Umbelopsidomycetes</taxon>
        <taxon>Umbelopsidales</taxon>
        <taxon>Umbelopsidaceae</taxon>
        <taxon>Umbelopsis</taxon>
    </lineage>
</organism>
<feature type="transmembrane region" description="Helical" evidence="7">
    <location>
        <begin position="51"/>
        <end position="71"/>
    </location>
</feature>
<keyword evidence="3 7" id="KW-0812">Transmembrane</keyword>
<dbReference type="PROSITE" id="PS50850">
    <property type="entry name" value="MFS"/>
    <property type="match status" value="1"/>
</dbReference>
<dbReference type="FunFam" id="1.20.1250.20:FF:000172">
    <property type="entry name" value="MFS multidrug resistance transporter"/>
    <property type="match status" value="1"/>
</dbReference>
<proteinExistence type="predicted"/>
<dbReference type="Proteomes" id="UP000612746">
    <property type="component" value="Unassembled WGS sequence"/>
</dbReference>
<dbReference type="Pfam" id="PF07690">
    <property type="entry name" value="MFS_1"/>
    <property type="match status" value="1"/>
</dbReference>
<feature type="transmembrane region" description="Helical" evidence="7">
    <location>
        <begin position="177"/>
        <end position="200"/>
    </location>
</feature>
<dbReference type="PANTHER" id="PTHR23502:SF51">
    <property type="entry name" value="QUINIDINE RESISTANCE PROTEIN 1-RELATED"/>
    <property type="match status" value="1"/>
</dbReference>
<evidence type="ECO:0000259" key="8">
    <source>
        <dbReference type="PROSITE" id="PS50850"/>
    </source>
</evidence>
<dbReference type="CDD" id="cd17323">
    <property type="entry name" value="MFS_Tpo1_MDR_like"/>
    <property type="match status" value="1"/>
</dbReference>